<proteinExistence type="predicted"/>
<name>A0A7J6NDQ2_PEROL</name>
<dbReference type="Proteomes" id="UP000553632">
    <property type="component" value="Unassembled WGS sequence"/>
</dbReference>
<comment type="caution">
    <text evidence="2">The sequence shown here is derived from an EMBL/GenBank/DDBJ whole genome shotgun (WGS) entry which is preliminary data.</text>
</comment>
<evidence type="ECO:0000313" key="1">
    <source>
        <dbReference type="EMBL" id="KAF4681275.1"/>
    </source>
</evidence>
<evidence type="ECO:0000313" key="3">
    <source>
        <dbReference type="Proteomes" id="UP000553632"/>
    </source>
</evidence>
<dbReference type="EMBL" id="JABANO010040967">
    <property type="protein sequence ID" value="KAF4681275.1"/>
    <property type="molecule type" value="Genomic_DNA"/>
</dbReference>
<accession>A0A7J6NDQ2</accession>
<dbReference type="EMBL" id="JABANM010037543">
    <property type="protein sequence ID" value="KAF4682013.1"/>
    <property type="molecule type" value="Genomic_DNA"/>
</dbReference>
<dbReference type="Proteomes" id="UP000574390">
    <property type="component" value="Unassembled WGS sequence"/>
</dbReference>
<protein>
    <submittedName>
        <fullName evidence="2">Uncharacterized protein</fullName>
    </submittedName>
</protein>
<sequence length="376" mass="42320">MVRRLASKDLPWGMREILSFKKLPSSKVFCMISAITFQGANATAGKYSASNSLELGYYEMIKANTDIASLSTLVMSVSRARKTTVVGLKFGHSSGEEYVVEGLYLRKVRGYPGSRRDGHIKYAGREDQCLVPYGTLTEHVWSRTFQEVNERFPELKRLRLNSFFICPDHGRKSVTIILRHSNIGFVEVELLYTDRPRGMVLIRPGCYIQTKSEEDYKLKEMNRMEIRISHVSVTEQTADIIFYHKQKGQYAVRNVPLRLKDTHEVRDHTYAKERFSQVTAAFTQDFPGLTEDSALICAGIDDSIFFINGASAKRGVTQLELMHESVNLRLLACAAPEGQLDSSPPKIPRLAPSLANFKTDAAISGVDVMDDKLSSM</sequence>
<reference evidence="3 4" key="1">
    <citation type="submission" date="2020-04" db="EMBL/GenBank/DDBJ databases">
        <title>Perkinsus olseni comparative genomics.</title>
        <authorList>
            <person name="Bogema D.R."/>
        </authorList>
    </citation>
    <scope>NUCLEOTIDE SEQUENCE [LARGE SCALE GENOMIC DNA]</scope>
    <source>
        <strain evidence="2">ATCC PRA-205</strain>
        <strain evidence="1 3">ATCC PRA-207</strain>
    </source>
</reference>
<evidence type="ECO:0000313" key="2">
    <source>
        <dbReference type="EMBL" id="KAF4682013.1"/>
    </source>
</evidence>
<dbReference type="AlphaFoldDB" id="A0A7J6NDQ2"/>
<keyword evidence="3" id="KW-1185">Reference proteome</keyword>
<evidence type="ECO:0000313" key="4">
    <source>
        <dbReference type="Proteomes" id="UP000574390"/>
    </source>
</evidence>
<gene>
    <name evidence="2" type="ORF">FOZ62_027768</name>
    <name evidence="1" type="ORF">FOZ63_009241</name>
</gene>
<organism evidence="2 4">
    <name type="scientific">Perkinsus olseni</name>
    <name type="common">Perkinsus atlanticus</name>
    <dbReference type="NCBI Taxonomy" id="32597"/>
    <lineage>
        <taxon>Eukaryota</taxon>
        <taxon>Sar</taxon>
        <taxon>Alveolata</taxon>
        <taxon>Perkinsozoa</taxon>
        <taxon>Perkinsea</taxon>
        <taxon>Perkinsida</taxon>
        <taxon>Perkinsidae</taxon>
        <taxon>Perkinsus</taxon>
    </lineage>
</organism>